<name>A0AAV8YI71_9CUCU</name>
<keyword evidence="2" id="KW-1185">Reference proteome</keyword>
<reference evidence="1" key="1">
    <citation type="journal article" date="2023" name="Insect Mol. Biol.">
        <title>Genome sequencing provides insights into the evolution of gene families encoding plant cell wall-degrading enzymes in longhorned beetles.</title>
        <authorList>
            <person name="Shin N.R."/>
            <person name="Okamura Y."/>
            <person name="Kirsch R."/>
            <person name="Pauchet Y."/>
        </authorList>
    </citation>
    <scope>NUCLEOTIDE SEQUENCE</scope>
    <source>
        <strain evidence="1">AMC_N1</strain>
    </source>
</reference>
<sequence>MKICRVIELYCKHIKVFLPYIHTVKFRFLYISHLKYIENLRFFFSMSYNLVVFNATAMNLRVLSHICTGKSYFSHFSAKPSKLQKNCKGVFYKKRSYAL</sequence>
<comment type="caution">
    <text evidence="1">The sequence shown here is derived from an EMBL/GenBank/DDBJ whole genome shotgun (WGS) entry which is preliminary data.</text>
</comment>
<dbReference type="AlphaFoldDB" id="A0AAV8YI71"/>
<evidence type="ECO:0000313" key="2">
    <source>
        <dbReference type="Proteomes" id="UP001162162"/>
    </source>
</evidence>
<accession>A0AAV8YI71</accession>
<dbReference type="EMBL" id="JAPWTK010000091">
    <property type="protein sequence ID" value="KAJ8950993.1"/>
    <property type="molecule type" value="Genomic_DNA"/>
</dbReference>
<evidence type="ECO:0000313" key="1">
    <source>
        <dbReference type="EMBL" id="KAJ8950993.1"/>
    </source>
</evidence>
<gene>
    <name evidence="1" type="ORF">NQ318_006377</name>
</gene>
<proteinExistence type="predicted"/>
<organism evidence="1 2">
    <name type="scientific">Aromia moschata</name>
    <dbReference type="NCBI Taxonomy" id="1265417"/>
    <lineage>
        <taxon>Eukaryota</taxon>
        <taxon>Metazoa</taxon>
        <taxon>Ecdysozoa</taxon>
        <taxon>Arthropoda</taxon>
        <taxon>Hexapoda</taxon>
        <taxon>Insecta</taxon>
        <taxon>Pterygota</taxon>
        <taxon>Neoptera</taxon>
        <taxon>Endopterygota</taxon>
        <taxon>Coleoptera</taxon>
        <taxon>Polyphaga</taxon>
        <taxon>Cucujiformia</taxon>
        <taxon>Chrysomeloidea</taxon>
        <taxon>Cerambycidae</taxon>
        <taxon>Cerambycinae</taxon>
        <taxon>Callichromatini</taxon>
        <taxon>Aromia</taxon>
    </lineage>
</organism>
<protein>
    <submittedName>
        <fullName evidence="1">Uncharacterized protein</fullName>
    </submittedName>
</protein>
<dbReference type="Proteomes" id="UP001162162">
    <property type="component" value="Unassembled WGS sequence"/>
</dbReference>